<organism evidence="3 4">
    <name type="scientific">Paraburkholderia tropica</name>
    <dbReference type="NCBI Taxonomy" id="92647"/>
    <lineage>
        <taxon>Bacteria</taxon>
        <taxon>Pseudomonadati</taxon>
        <taxon>Pseudomonadota</taxon>
        <taxon>Betaproteobacteria</taxon>
        <taxon>Burkholderiales</taxon>
        <taxon>Burkholderiaceae</taxon>
        <taxon>Paraburkholderia</taxon>
    </lineage>
</organism>
<feature type="region of interest" description="Disordered" evidence="1">
    <location>
        <begin position="37"/>
        <end position="68"/>
    </location>
</feature>
<evidence type="ECO:0000313" key="2">
    <source>
        <dbReference type="EMBL" id="PXX18017.1"/>
    </source>
</evidence>
<dbReference type="RefSeq" id="WP_065064067.1">
    <property type="nucleotide sequence ID" value="NZ_CADFGN010000006.1"/>
</dbReference>
<evidence type="ECO:0000313" key="3">
    <source>
        <dbReference type="EMBL" id="SEJ58358.1"/>
    </source>
</evidence>
<protein>
    <recommendedName>
        <fullName evidence="6">Lipoprotein</fullName>
    </recommendedName>
</protein>
<keyword evidence="5" id="KW-1185">Reference proteome</keyword>
<dbReference type="EMBL" id="FNZM01000006">
    <property type="protein sequence ID" value="SEJ58358.1"/>
    <property type="molecule type" value="Genomic_DNA"/>
</dbReference>
<dbReference type="PROSITE" id="PS51257">
    <property type="entry name" value="PROKAR_LIPOPROTEIN"/>
    <property type="match status" value="1"/>
</dbReference>
<proteinExistence type="predicted"/>
<comment type="caution">
    <text evidence="3">The sequence shown here is derived from an EMBL/GenBank/DDBJ whole genome shotgun (WGS) entry which is preliminary data.</text>
</comment>
<evidence type="ECO:0008006" key="6">
    <source>
        <dbReference type="Google" id="ProtNLM"/>
    </source>
</evidence>
<accession>A0A1A5X451</accession>
<name>A0A1A5X451_9BURK</name>
<feature type="compositionally biased region" description="Gly residues" evidence="1">
    <location>
        <begin position="37"/>
        <end position="56"/>
    </location>
</feature>
<reference evidence="3 4" key="1">
    <citation type="submission" date="2016-10" db="EMBL/GenBank/DDBJ databases">
        <authorList>
            <person name="Varghese N."/>
            <person name="Submissions S."/>
        </authorList>
    </citation>
    <scope>NUCLEOTIDE SEQUENCE [LARGE SCALE GENOMIC DNA]</scope>
    <source>
        <strain evidence="3 4">LMG 22274</strain>
    </source>
</reference>
<dbReference type="GeneID" id="61307820"/>
<evidence type="ECO:0000313" key="4">
    <source>
        <dbReference type="Proteomes" id="UP000183529"/>
    </source>
</evidence>
<sequence length="68" mass="5999">MKKLLALASAIAVAAALGGCCLWPFCGPGAWGPGGGPGGGGGGGFGGGPGGGGGPHGAIVVPHASTFA</sequence>
<dbReference type="EMBL" id="QJJV01000005">
    <property type="protein sequence ID" value="PXX18017.1"/>
    <property type="molecule type" value="Genomic_DNA"/>
</dbReference>
<dbReference type="Proteomes" id="UP000183529">
    <property type="component" value="Unassembled WGS sequence"/>
</dbReference>
<evidence type="ECO:0000313" key="5">
    <source>
        <dbReference type="Proteomes" id="UP000247515"/>
    </source>
</evidence>
<dbReference type="AlphaFoldDB" id="A0A1A5X451"/>
<evidence type="ECO:0000256" key="1">
    <source>
        <dbReference type="SAM" id="MobiDB-lite"/>
    </source>
</evidence>
<gene>
    <name evidence="2" type="ORF">C7400_10579</name>
    <name evidence="3" type="ORF">SAMN05216550_10679</name>
</gene>
<dbReference type="Proteomes" id="UP000247515">
    <property type="component" value="Unassembled WGS sequence"/>
</dbReference>
<reference evidence="2 5" key="2">
    <citation type="submission" date="2018-05" db="EMBL/GenBank/DDBJ databases">
        <title>Genomic Encyclopedia of Type Strains, Phase IV (KMG-V): Genome sequencing to study the core and pangenomes of soil and plant-associated prokaryotes.</title>
        <authorList>
            <person name="Whitman W."/>
        </authorList>
    </citation>
    <scope>NUCLEOTIDE SEQUENCE [LARGE SCALE GENOMIC DNA]</scope>
    <source>
        <strain evidence="2 5">SIr-6563</strain>
    </source>
</reference>